<dbReference type="Proteomes" id="UP000828843">
    <property type="component" value="Segment"/>
</dbReference>
<dbReference type="Pfam" id="PF13392">
    <property type="entry name" value="HNH_3"/>
    <property type="match status" value="1"/>
</dbReference>
<gene>
    <name evidence="2" type="ORF">bas54_0179</name>
</gene>
<name>A0AAE7VWT0_9CAUD</name>
<organism evidence="2 3">
    <name type="scientific">Escherichia phage MaxBurger</name>
    <dbReference type="NCBI Taxonomy" id="2852026"/>
    <lineage>
        <taxon>Viruses</taxon>
        <taxon>Duplodnaviria</taxon>
        <taxon>Heunggongvirae</taxon>
        <taxon>Uroviricota</taxon>
        <taxon>Caudoviricetes</taxon>
        <taxon>Vequintavirinae</taxon>
        <taxon>Vequintavirus</taxon>
        <taxon>Vequintavirus maxburger</taxon>
    </lineage>
</organism>
<evidence type="ECO:0000259" key="1">
    <source>
        <dbReference type="SMART" id="SM00507"/>
    </source>
</evidence>
<dbReference type="SMART" id="SM00507">
    <property type="entry name" value="HNHc"/>
    <property type="match status" value="1"/>
</dbReference>
<dbReference type="Gene3D" id="3.90.75.20">
    <property type="match status" value="1"/>
</dbReference>
<dbReference type="InterPro" id="IPR044925">
    <property type="entry name" value="His-Me_finger_sf"/>
</dbReference>
<dbReference type="CDD" id="cd00085">
    <property type="entry name" value="HNHc"/>
    <property type="match status" value="1"/>
</dbReference>
<protein>
    <submittedName>
        <fullName evidence="2">Homing endonuclease</fullName>
    </submittedName>
</protein>
<reference evidence="3" key="1">
    <citation type="journal article" date="2021" name="PLoS Biol.">
        <title>Systematic exploration of Escherichia coli phage-host interactions with the BASEL phage collection.</title>
        <authorList>
            <person name="Maffei E."/>
            <person name="Shaidullina A."/>
            <person name="Burkolter M."/>
            <person name="Heyer Y."/>
            <person name="Estermann F."/>
            <person name="Druelle V."/>
            <person name="Sauer P."/>
            <person name="Willi L."/>
            <person name="Michaelis S."/>
            <person name="Hilbi H."/>
            <person name="Thaler D.S."/>
            <person name="Harms A."/>
        </authorList>
    </citation>
    <scope>NUCLEOTIDE SEQUENCE [LARGE SCALE GENOMIC DNA]</scope>
    <source>
        <strain evidence="3">Bas54</strain>
    </source>
</reference>
<evidence type="ECO:0000313" key="2">
    <source>
        <dbReference type="EMBL" id="QXV82699.1"/>
    </source>
</evidence>
<dbReference type="InterPro" id="IPR003615">
    <property type="entry name" value="HNH_nuc"/>
</dbReference>
<dbReference type="EMBL" id="MZ501093">
    <property type="protein sequence ID" value="QXV82699.1"/>
    <property type="molecule type" value="Genomic_DNA"/>
</dbReference>
<keyword evidence="2" id="KW-0378">Hydrolase</keyword>
<feature type="domain" description="HNH nuclease" evidence="1">
    <location>
        <begin position="63"/>
        <end position="116"/>
    </location>
</feature>
<evidence type="ECO:0000313" key="3">
    <source>
        <dbReference type="Proteomes" id="UP000828843"/>
    </source>
</evidence>
<proteinExistence type="predicted"/>
<keyword evidence="2" id="KW-0540">Nuclease</keyword>
<keyword evidence="2" id="KW-0255">Endonuclease</keyword>
<dbReference type="SUPFAM" id="SSF54060">
    <property type="entry name" value="His-Me finger endonucleases"/>
    <property type="match status" value="1"/>
</dbReference>
<accession>A0AAE7VWT0</accession>
<dbReference type="GO" id="GO:0004519">
    <property type="term" value="F:endonuclease activity"/>
    <property type="evidence" value="ECO:0007669"/>
    <property type="project" value="UniProtKB-KW"/>
</dbReference>
<sequence>MLTSKWRGSMKKIILNGEESNYVIDEVGNVYGKRGMLHPILWGGYGKGNKHVKRRYMYSFNHKGKKIRIQTSRVVALYCLPDVPVDPENWEVNHKDGNTLNDHPSNLEWVLPEDNKRHAFRTGLCPGKCYRKVQAYKGKTLVGEYPSLYACAKALNLNVGNVHRAIEGNAEGKHLTIKGYYLIEVE</sequence>
<keyword evidence="3" id="KW-1185">Reference proteome</keyword>